<evidence type="ECO:0000256" key="2">
    <source>
        <dbReference type="SAM" id="MobiDB-lite"/>
    </source>
</evidence>
<dbReference type="Proteomes" id="UP000516437">
    <property type="component" value="Chromosome 6"/>
</dbReference>
<gene>
    <name evidence="3" type="ORF">CJ030_MR6G009086</name>
</gene>
<reference evidence="3 4" key="1">
    <citation type="journal article" date="2019" name="Plant Biotechnol. J.">
        <title>The red bayberry genome and genetic basis of sex determination.</title>
        <authorList>
            <person name="Jia H.M."/>
            <person name="Jia H.J."/>
            <person name="Cai Q.L."/>
            <person name="Wang Y."/>
            <person name="Zhao H.B."/>
            <person name="Yang W.F."/>
            <person name="Wang G.Y."/>
            <person name="Li Y.H."/>
            <person name="Zhan D.L."/>
            <person name="Shen Y.T."/>
            <person name="Niu Q.F."/>
            <person name="Chang L."/>
            <person name="Qiu J."/>
            <person name="Zhao L."/>
            <person name="Xie H.B."/>
            <person name="Fu W.Y."/>
            <person name="Jin J."/>
            <person name="Li X.W."/>
            <person name="Jiao Y."/>
            <person name="Zhou C.C."/>
            <person name="Tu T."/>
            <person name="Chai C.Y."/>
            <person name="Gao J.L."/>
            <person name="Fan L.J."/>
            <person name="van de Weg E."/>
            <person name="Wang J.Y."/>
            <person name="Gao Z.S."/>
        </authorList>
    </citation>
    <scope>NUCLEOTIDE SEQUENCE [LARGE SCALE GENOMIC DNA]</scope>
    <source>
        <tissue evidence="3">Leaves</tissue>
    </source>
</reference>
<accession>A0A6A1VEN1</accession>
<dbReference type="EMBL" id="RXIC02000024">
    <property type="protein sequence ID" value="KAB1210646.1"/>
    <property type="molecule type" value="Genomic_DNA"/>
</dbReference>
<proteinExistence type="predicted"/>
<dbReference type="AlphaFoldDB" id="A0A6A1VEN1"/>
<feature type="coiled-coil region" evidence="1">
    <location>
        <begin position="24"/>
        <end position="61"/>
    </location>
</feature>
<comment type="caution">
    <text evidence="3">The sequence shown here is derived from an EMBL/GenBank/DDBJ whole genome shotgun (WGS) entry which is preliminary data.</text>
</comment>
<organism evidence="3 4">
    <name type="scientific">Morella rubra</name>
    <name type="common">Chinese bayberry</name>
    <dbReference type="NCBI Taxonomy" id="262757"/>
    <lineage>
        <taxon>Eukaryota</taxon>
        <taxon>Viridiplantae</taxon>
        <taxon>Streptophyta</taxon>
        <taxon>Embryophyta</taxon>
        <taxon>Tracheophyta</taxon>
        <taxon>Spermatophyta</taxon>
        <taxon>Magnoliopsida</taxon>
        <taxon>eudicotyledons</taxon>
        <taxon>Gunneridae</taxon>
        <taxon>Pentapetalae</taxon>
        <taxon>rosids</taxon>
        <taxon>fabids</taxon>
        <taxon>Fagales</taxon>
        <taxon>Myricaceae</taxon>
        <taxon>Morella</taxon>
    </lineage>
</organism>
<evidence type="ECO:0000313" key="4">
    <source>
        <dbReference type="Proteomes" id="UP000516437"/>
    </source>
</evidence>
<feature type="region of interest" description="Disordered" evidence="2">
    <location>
        <begin position="80"/>
        <end position="106"/>
    </location>
</feature>
<protein>
    <submittedName>
        <fullName evidence="3">Uncharacterized protein</fullName>
    </submittedName>
</protein>
<evidence type="ECO:0000313" key="3">
    <source>
        <dbReference type="EMBL" id="KAB1210646.1"/>
    </source>
</evidence>
<keyword evidence="1" id="KW-0175">Coiled coil</keyword>
<evidence type="ECO:0000256" key="1">
    <source>
        <dbReference type="SAM" id="Coils"/>
    </source>
</evidence>
<keyword evidence="4" id="KW-1185">Reference proteome</keyword>
<feature type="compositionally biased region" description="Basic and acidic residues" evidence="2">
    <location>
        <begin position="94"/>
        <end position="106"/>
    </location>
</feature>
<sequence length="267" mass="29714">MALHQILDAFCSKELELAKFQSCLSDEQQKNGQLKKEVERLESLIRELKNVNTEAKSLLEQHVSPLKGGRQPLEPLRQHSEEDEGLMVPSGPKDAPHPRKESLSLKEERIGFLEDEARRLSRQVEFQENQVKHLTDEAAEVRYQLQLEIGNSSNYWAQGFIDGFNSLKAALSTWYPELDYSDILGKQLFAAFNQPVSQPGTLAFETPLNPANVLINQEVSLLLELIEEDRGLLSAYLEGAGESASGPTLDPSSLPEVIGPTFVAFGG</sequence>
<name>A0A6A1VEN1_9ROSI</name>